<accession>A0A1J5UBK0</accession>
<dbReference type="PANTHER" id="PTHR30383">
    <property type="entry name" value="THIOESTERASE 1/PROTEASE 1/LYSOPHOSPHOLIPASE L1"/>
    <property type="match status" value="1"/>
</dbReference>
<evidence type="ECO:0000313" key="3">
    <source>
        <dbReference type="Proteomes" id="UP000183615"/>
    </source>
</evidence>
<sequence>MKNVLCFGDSNTWGYSPQDGNRHPPEIRWTGVLQNSLGANYHVIEEGLNGRTTFINEEGEDARPLRSGSDILQIILESHRPLDFVTIMLGTNDLKLEFNLTVEQIAQGAKELCETVLNSEYLADNLPQILLISPTHIGSTIMPDQEEFFKQAREKSYLFAEYYQKVASDLGIHFFDAAKIVEPSKGEGVHWDADQHIKFGKELKLIIENILLK</sequence>
<comment type="caution">
    <text evidence="2">The sequence shown here is derived from an EMBL/GenBank/DDBJ whole genome shotgun (WGS) entry which is preliminary data.</text>
</comment>
<dbReference type="AlphaFoldDB" id="A0A1J5UBK0"/>
<dbReference type="SUPFAM" id="SSF52266">
    <property type="entry name" value="SGNH hydrolase"/>
    <property type="match status" value="1"/>
</dbReference>
<evidence type="ECO:0000313" key="2">
    <source>
        <dbReference type="EMBL" id="OIR21662.1"/>
    </source>
</evidence>
<feature type="domain" description="SGNH hydrolase-type esterase" evidence="1">
    <location>
        <begin position="6"/>
        <end position="196"/>
    </location>
</feature>
<dbReference type="PANTHER" id="PTHR30383:SF29">
    <property type="entry name" value="SGNH HYDROLASE-TYPE ESTERASE DOMAIN-CONTAINING PROTEIN"/>
    <property type="match status" value="1"/>
</dbReference>
<dbReference type="InterPro" id="IPR013830">
    <property type="entry name" value="SGNH_hydro"/>
</dbReference>
<gene>
    <name evidence="2" type="ORF">BET99_05945</name>
</gene>
<name>A0A1J5UBK0_9ARCH</name>
<protein>
    <recommendedName>
        <fullName evidence="1">SGNH hydrolase-type esterase domain-containing protein</fullName>
    </recommendedName>
</protein>
<dbReference type="Gene3D" id="3.40.50.1110">
    <property type="entry name" value="SGNH hydrolase"/>
    <property type="match status" value="1"/>
</dbReference>
<dbReference type="EMBL" id="MIYZ01000038">
    <property type="protein sequence ID" value="OIR21662.1"/>
    <property type="molecule type" value="Genomic_DNA"/>
</dbReference>
<organism evidence="2 3">
    <name type="scientific">Marine Group III euryarchaeote CG-Epi2</name>
    <dbReference type="NCBI Taxonomy" id="1888996"/>
    <lineage>
        <taxon>Archaea</taxon>
        <taxon>Methanobacteriati</taxon>
        <taxon>Thermoplasmatota</taxon>
        <taxon>Thermoplasmata</taxon>
        <taxon>Candidatus Thermoprofundales</taxon>
    </lineage>
</organism>
<evidence type="ECO:0000259" key="1">
    <source>
        <dbReference type="Pfam" id="PF13472"/>
    </source>
</evidence>
<reference evidence="2 3" key="1">
    <citation type="submission" date="2016-08" db="EMBL/GenBank/DDBJ databases">
        <title>New Insights into Marine Group III Euryarchaeota, from dark to light.</title>
        <authorList>
            <person name="Haro-Moreno J.M."/>
            <person name="Rodriguez-Valera F."/>
            <person name="Lopez-Garcia P."/>
            <person name="Moreira D."/>
            <person name="Martin-Cuadrado A.B."/>
        </authorList>
    </citation>
    <scope>NUCLEOTIDE SEQUENCE [LARGE SCALE GENOMIC DNA]</scope>
    <source>
        <strain evidence="2">CG-Epi2</strain>
    </source>
</reference>
<dbReference type="CDD" id="cd01839">
    <property type="entry name" value="SGNH_arylesterase_like"/>
    <property type="match status" value="1"/>
</dbReference>
<dbReference type="Pfam" id="PF13472">
    <property type="entry name" value="Lipase_GDSL_2"/>
    <property type="match status" value="1"/>
</dbReference>
<dbReference type="InterPro" id="IPR051532">
    <property type="entry name" value="Ester_Hydrolysis_Enzymes"/>
</dbReference>
<dbReference type="Proteomes" id="UP000183615">
    <property type="component" value="Unassembled WGS sequence"/>
</dbReference>
<dbReference type="InterPro" id="IPR036514">
    <property type="entry name" value="SGNH_hydro_sf"/>
</dbReference>
<proteinExistence type="predicted"/>